<dbReference type="Proteomes" id="UP000681722">
    <property type="component" value="Unassembled WGS sequence"/>
</dbReference>
<comment type="caution">
    <text evidence="4">The sequence shown here is derived from an EMBL/GenBank/DDBJ whole genome shotgun (WGS) entry which is preliminary data.</text>
</comment>
<keyword evidence="6" id="KW-1185">Reference proteome</keyword>
<dbReference type="AlphaFoldDB" id="A0A815HZ39"/>
<dbReference type="SUPFAM" id="SSF81901">
    <property type="entry name" value="HCP-like"/>
    <property type="match status" value="1"/>
</dbReference>
<sequence>MESPWKVLPWTLLHRSFRSDTNVYFLDEDEVIFPVGSTFIVHSTLEDDERRHIKLKPTNPNDDDDQLLDYIQTNYINKLPSTAKFADLLVFMGEYEKAERYIEMLIEELRLSSDNIIIGYAYDIMGHLCSERVAYQCALSWFEKALQCIQPDNIYRAIIYFHIGTAYSSKYEDNTALDYYNKALNYEQEINSFDLASLYEAFSSVCCHMGNLDDALDYLNRALDIHGSNPSNQYAHAQTYISMALMYEAKLDQNKALQSYQCVLNILLERVPKNHPRLALMYAKVGEIHSKCGSVSYGLLSKSAKHQENNLA</sequence>
<organism evidence="4 6">
    <name type="scientific">Didymodactylos carnosus</name>
    <dbReference type="NCBI Taxonomy" id="1234261"/>
    <lineage>
        <taxon>Eukaryota</taxon>
        <taxon>Metazoa</taxon>
        <taxon>Spiralia</taxon>
        <taxon>Gnathifera</taxon>
        <taxon>Rotifera</taxon>
        <taxon>Eurotatoria</taxon>
        <taxon>Bdelloidea</taxon>
        <taxon>Philodinida</taxon>
        <taxon>Philodinidae</taxon>
        <taxon>Didymodactylos</taxon>
    </lineage>
</organism>
<feature type="repeat" description="TPR" evidence="3">
    <location>
        <begin position="157"/>
        <end position="190"/>
    </location>
</feature>
<dbReference type="PANTHER" id="PTHR45641:SF19">
    <property type="entry name" value="NEPHROCYSTIN-3"/>
    <property type="match status" value="1"/>
</dbReference>
<gene>
    <name evidence="4" type="ORF">GPM918_LOCUS31252</name>
    <name evidence="5" type="ORF">SRO942_LOCUS31890</name>
</gene>
<evidence type="ECO:0000256" key="1">
    <source>
        <dbReference type="ARBA" id="ARBA00022737"/>
    </source>
</evidence>
<dbReference type="Proteomes" id="UP000663829">
    <property type="component" value="Unassembled WGS sequence"/>
</dbReference>
<keyword evidence="1" id="KW-0677">Repeat</keyword>
<dbReference type="InterPro" id="IPR019734">
    <property type="entry name" value="TPR_rpt"/>
</dbReference>
<proteinExistence type="predicted"/>
<keyword evidence="2 3" id="KW-0802">TPR repeat</keyword>
<evidence type="ECO:0000313" key="5">
    <source>
        <dbReference type="EMBL" id="CAF4234411.1"/>
    </source>
</evidence>
<dbReference type="OrthoDB" id="10061012at2759"/>
<reference evidence="4" key="1">
    <citation type="submission" date="2021-02" db="EMBL/GenBank/DDBJ databases">
        <authorList>
            <person name="Nowell W R."/>
        </authorList>
    </citation>
    <scope>NUCLEOTIDE SEQUENCE</scope>
</reference>
<evidence type="ECO:0000313" key="6">
    <source>
        <dbReference type="Proteomes" id="UP000663829"/>
    </source>
</evidence>
<dbReference type="InterPro" id="IPR011990">
    <property type="entry name" value="TPR-like_helical_dom_sf"/>
</dbReference>
<dbReference type="EMBL" id="CAJOBC010068542">
    <property type="protein sequence ID" value="CAF4234411.1"/>
    <property type="molecule type" value="Genomic_DNA"/>
</dbReference>
<evidence type="ECO:0000256" key="3">
    <source>
        <dbReference type="PROSITE-ProRule" id="PRU00339"/>
    </source>
</evidence>
<accession>A0A815HZ39</accession>
<evidence type="ECO:0000313" key="4">
    <source>
        <dbReference type="EMBL" id="CAF1358336.1"/>
    </source>
</evidence>
<protein>
    <recommendedName>
        <fullName evidence="7">Tetratricopeptide repeat protein</fullName>
    </recommendedName>
</protein>
<dbReference type="SMART" id="SM00028">
    <property type="entry name" value="TPR"/>
    <property type="match status" value="3"/>
</dbReference>
<dbReference type="Pfam" id="PF13424">
    <property type="entry name" value="TPR_12"/>
    <property type="match status" value="1"/>
</dbReference>
<name>A0A815HZ39_9BILA</name>
<dbReference type="PANTHER" id="PTHR45641">
    <property type="entry name" value="TETRATRICOPEPTIDE REPEAT PROTEIN (AFU_ORTHOLOGUE AFUA_6G03870)"/>
    <property type="match status" value="1"/>
</dbReference>
<dbReference type="Gene3D" id="1.25.40.10">
    <property type="entry name" value="Tetratricopeptide repeat domain"/>
    <property type="match status" value="2"/>
</dbReference>
<dbReference type="PROSITE" id="PS50005">
    <property type="entry name" value="TPR"/>
    <property type="match status" value="1"/>
</dbReference>
<evidence type="ECO:0008006" key="7">
    <source>
        <dbReference type="Google" id="ProtNLM"/>
    </source>
</evidence>
<dbReference type="EMBL" id="CAJNOQ010015280">
    <property type="protein sequence ID" value="CAF1358336.1"/>
    <property type="molecule type" value="Genomic_DNA"/>
</dbReference>
<evidence type="ECO:0000256" key="2">
    <source>
        <dbReference type="ARBA" id="ARBA00022803"/>
    </source>
</evidence>